<accession>A0A425Y3X3</accession>
<comment type="caution">
    <text evidence="1">The sequence shown here is derived from an EMBL/GenBank/DDBJ whole genome shotgun (WGS) entry which is preliminary data.</text>
</comment>
<reference evidence="1 2" key="1">
    <citation type="submission" date="2018-07" db="EMBL/GenBank/DDBJ databases">
        <title>Draft genome sequence of Ancylomarina sp. M1P.</title>
        <authorList>
            <person name="Yadav S."/>
            <person name="Villanueva L."/>
            <person name="Damste J.S.S."/>
        </authorList>
    </citation>
    <scope>NUCLEOTIDE SEQUENCE [LARGE SCALE GENOMIC DNA]</scope>
    <source>
        <strain evidence="1 2">M1P</strain>
    </source>
</reference>
<dbReference type="Proteomes" id="UP000285794">
    <property type="component" value="Unassembled WGS sequence"/>
</dbReference>
<proteinExistence type="predicted"/>
<name>A0A425Y3X3_9BACT</name>
<dbReference type="OrthoDB" id="1116786at2"/>
<gene>
    <name evidence="1" type="ORF">DWB61_05870</name>
</gene>
<dbReference type="AlphaFoldDB" id="A0A425Y3X3"/>
<organism evidence="1 2">
    <name type="scientific">Ancylomarina euxinus</name>
    <dbReference type="NCBI Taxonomy" id="2283627"/>
    <lineage>
        <taxon>Bacteria</taxon>
        <taxon>Pseudomonadati</taxon>
        <taxon>Bacteroidota</taxon>
        <taxon>Bacteroidia</taxon>
        <taxon>Marinilabiliales</taxon>
        <taxon>Marinifilaceae</taxon>
        <taxon>Ancylomarina</taxon>
    </lineage>
</organism>
<evidence type="ECO:0000313" key="1">
    <source>
        <dbReference type="EMBL" id="RRG22964.1"/>
    </source>
</evidence>
<sequence>MSQTTVLVDFIAKKEEDFISKVHNFESKIDNYVPILALDEAKITSLKAHLKAYVDACNRKNALHAEARAATQTCNELLNPLTKEIRVTKKDIQMSPNCSPAVIVDLGMDNTKRVIDVDIDFPTLSTKSVAGFPQVKYTKGPYSGIRLTCVINNGEKEYQETVTQHYYNDTFPRINPQVPETRVYTAYFMKKGKIVGQRSKPVTFILEPI</sequence>
<dbReference type="RefSeq" id="WP_125029967.1">
    <property type="nucleotide sequence ID" value="NZ_JAPXVP010000004.1"/>
</dbReference>
<dbReference type="EMBL" id="QQWG01000004">
    <property type="protein sequence ID" value="RRG22964.1"/>
    <property type="molecule type" value="Genomic_DNA"/>
</dbReference>
<protein>
    <submittedName>
        <fullName evidence="1">Uncharacterized protein</fullName>
    </submittedName>
</protein>
<keyword evidence="2" id="KW-1185">Reference proteome</keyword>
<evidence type="ECO:0000313" key="2">
    <source>
        <dbReference type="Proteomes" id="UP000285794"/>
    </source>
</evidence>